<accession>A0AAD6YZG9</accession>
<name>A0AAD6YZG9_9AGAR</name>
<protein>
    <submittedName>
        <fullName evidence="2">Uncharacterized protein</fullName>
    </submittedName>
</protein>
<sequence>MHILFPSCLGSTQSLKTLVPLWLQRAHNRPLFIALSGADIDYDVVSIIWNHAQQLKHLDIIEVDMAADEVPLWKGTILGPWPSLETLSIFYLLCIWCRIVPSSYPRFVAPGSQPHRVHRGTACCRRRRRNAGSSEAPSTRVTNNRNSSP</sequence>
<evidence type="ECO:0000313" key="3">
    <source>
        <dbReference type="Proteomes" id="UP001218218"/>
    </source>
</evidence>
<organism evidence="2 3">
    <name type="scientific">Mycena albidolilacea</name>
    <dbReference type="NCBI Taxonomy" id="1033008"/>
    <lineage>
        <taxon>Eukaryota</taxon>
        <taxon>Fungi</taxon>
        <taxon>Dikarya</taxon>
        <taxon>Basidiomycota</taxon>
        <taxon>Agaricomycotina</taxon>
        <taxon>Agaricomycetes</taxon>
        <taxon>Agaricomycetidae</taxon>
        <taxon>Agaricales</taxon>
        <taxon>Marasmiineae</taxon>
        <taxon>Mycenaceae</taxon>
        <taxon>Mycena</taxon>
    </lineage>
</organism>
<feature type="compositionally biased region" description="Polar residues" evidence="1">
    <location>
        <begin position="131"/>
        <end position="149"/>
    </location>
</feature>
<feature type="region of interest" description="Disordered" evidence="1">
    <location>
        <begin position="126"/>
        <end position="149"/>
    </location>
</feature>
<dbReference type="AlphaFoldDB" id="A0AAD6YZG9"/>
<dbReference type="EMBL" id="JARIHO010000119">
    <property type="protein sequence ID" value="KAJ7302186.1"/>
    <property type="molecule type" value="Genomic_DNA"/>
</dbReference>
<dbReference type="Proteomes" id="UP001218218">
    <property type="component" value="Unassembled WGS sequence"/>
</dbReference>
<keyword evidence="3" id="KW-1185">Reference proteome</keyword>
<proteinExistence type="predicted"/>
<evidence type="ECO:0000313" key="2">
    <source>
        <dbReference type="EMBL" id="KAJ7302186.1"/>
    </source>
</evidence>
<comment type="caution">
    <text evidence="2">The sequence shown here is derived from an EMBL/GenBank/DDBJ whole genome shotgun (WGS) entry which is preliminary data.</text>
</comment>
<evidence type="ECO:0000256" key="1">
    <source>
        <dbReference type="SAM" id="MobiDB-lite"/>
    </source>
</evidence>
<reference evidence="2" key="1">
    <citation type="submission" date="2023-03" db="EMBL/GenBank/DDBJ databases">
        <title>Massive genome expansion in bonnet fungi (Mycena s.s.) driven by repeated elements and novel gene families across ecological guilds.</title>
        <authorList>
            <consortium name="Lawrence Berkeley National Laboratory"/>
            <person name="Harder C.B."/>
            <person name="Miyauchi S."/>
            <person name="Viragh M."/>
            <person name="Kuo A."/>
            <person name="Thoen E."/>
            <person name="Andreopoulos B."/>
            <person name="Lu D."/>
            <person name="Skrede I."/>
            <person name="Drula E."/>
            <person name="Henrissat B."/>
            <person name="Morin E."/>
            <person name="Kohler A."/>
            <person name="Barry K."/>
            <person name="LaButti K."/>
            <person name="Morin E."/>
            <person name="Salamov A."/>
            <person name="Lipzen A."/>
            <person name="Mereny Z."/>
            <person name="Hegedus B."/>
            <person name="Baldrian P."/>
            <person name="Stursova M."/>
            <person name="Weitz H."/>
            <person name="Taylor A."/>
            <person name="Grigoriev I.V."/>
            <person name="Nagy L.G."/>
            <person name="Martin F."/>
            <person name="Kauserud H."/>
        </authorList>
    </citation>
    <scope>NUCLEOTIDE SEQUENCE</scope>
    <source>
        <strain evidence="2">CBHHK002</strain>
    </source>
</reference>
<gene>
    <name evidence="2" type="ORF">DFH08DRAFT_76143</name>
</gene>